<dbReference type="PANTHER" id="PTHR34217:SF1">
    <property type="entry name" value="CARBOXYPEPTIDASE 1"/>
    <property type="match status" value="1"/>
</dbReference>
<dbReference type="PRINTS" id="PR00998">
    <property type="entry name" value="CRBOXYPTASET"/>
</dbReference>
<gene>
    <name evidence="1" type="ORF">EY666_17335</name>
</gene>
<evidence type="ECO:0000313" key="2">
    <source>
        <dbReference type="Proteomes" id="UP000305511"/>
    </source>
</evidence>
<keyword evidence="1" id="KW-0645">Protease</keyword>
<accession>A0A4U3KRD5</accession>
<dbReference type="InterPro" id="IPR001333">
    <property type="entry name" value="Peptidase_M32_Taq"/>
</dbReference>
<dbReference type="PROSITE" id="PS52034">
    <property type="entry name" value="PEPTIDASE_M32"/>
    <property type="match status" value="1"/>
</dbReference>
<protein>
    <submittedName>
        <fullName evidence="1">Carboxypeptidase M32</fullName>
    </submittedName>
</protein>
<reference evidence="1 2" key="1">
    <citation type="submission" date="2019-02" db="EMBL/GenBank/DDBJ databases">
        <title>Bacteria dissemination in different level of health care in South Africa: the effectiveness of infections prevention and control.</title>
        <authorList>
            <person name="Shobo C."/>
            <person name="Amoako D.G."/>
            <person name="Allam M."/>
            <person name="Ismail A."/>
            <person name="Bester L.A."/>
            <person name="Essack S.Y."/>
        </authorList>
    </citation>
    <scope>NUCLEOTIDE SEQUENCE [LARGE SCALE GENOMIC DNA]</scope>
    <source>
        <strain evidence="1 2">2SIL2</strain>
    </source>
</reference>
<keyword evidence="1" id="KW-0121">Carboxypeptidase</keyword>
<dbReference type="Pfam" id="PF02074">
    <property type="entry name" value="Peptidase_M32"/>
    <property type="match status" value="1"/>
</dbReference>
<dbReference type="AlphaFoldDB" id="A0A4U3KRD5"/>
<dbReference type="PANTHER" id="PTHR34217">
    <property type="entry name" value="METAL-DEPENDENT CARBOXYPEPTIDASE"/>
    <property type="match status" value="1"/>
</dbReference>
<dbReference type="Gene3D" id="1.10.1370.30">
    <property type="match status" value="1"/>
</dbReference>
<proteinExistence type="predicted"/>
<evidence type="ECO:0000313" key="1">
    <source>
        <dbReference type="EMBL" id="TKK64004.1"/>
    </source>
</evidence>
<dbReference type="GO" id="GO:0004181">
    <property type="term" value="F:metallocarboxypeptidase activity"/>
    <property type="evidence" value="ECO:0007669"/>
    <property type="project" value="InterPro"/>
</dbReference>
<dbReference type="EMBL" id="SIYF01000558">
    <property type="protein sequence ID" value="TKK64004.1"/>
    <property type="molecule type" value="Genomic_DNA"/>
</dbReference>
<name>A0A4U3KRD5_ENTFL</name>
<comment type="caution">
    <text evidence="1">The sequence shown here is derived from an EMBL/GenBank/DDBJ whole genome shotgun (WGS) entry which is preliminary data.</text>
</comment>
<organism evidence="1 2">
    <name type="scientific">Enterococcus faecalis</name>
    <name type="common">Streptococcus faecalis</name>
    <dbReference type="NCBI Taxonomy" id="1351"/>
    <lineage>
        <taxon>Bacteria</taxon>
        <taxon>Bacillati</taxon>
        <taxon>Bacillota</taxon>
        <taxon>Bacilli</taxon>
        <taxon>Lactobacillales</taxon>
        <taxon>Enterococcaceae</taxon>
        <taxon>Enterococcus</taxon>
    </lineage>
</organism>
<sequence length="131" mass="15172">FNGSLEVADLPKVWNEKYQEYLGVSPENDLEGVLQDVHWSGGSFGYFPSYALGYMYAAQLFHAMKQELSVDEILASEDYSDIRKWLTQHIHQYGASRKPNQLIYDATGEELNPSYLIDYMKAIYFDVYHVQ</sequence>
<dbReference type="SUPFAM" id="SSF55486">
    <property type="entry name" value="Metalloproteases ('zincins'), catalytic domain"/>
    <property type="match status" value="1"/>
</dbReference>
<feature type="non-terminal residue" evidence="1">
    <location>
        <position position="1"/>
    </location>
</feature>
<dbReference type="Proteomes" id="UP000305511">
    <property type="component" value="Unassembled WGS sequence"/>
</dbReference>
<dbReference type="GO" id="GO:0006508">
    <property type="term" value="P:proteolysis"/>
    <property type="evidence" value="ECO:0007669"/>
    <property type="project" value="InterPro"/>
</dbReference>
<keyword evidence="1" id="KW-0378">Hydrolase</keyword>